<comment type="caution">
    <text evidence="1">The sequence shown here is derived from an EMBL/GenBank/DDBJ whole genome shotgun (WGS) entry which is preliminary data.</text>
</comment>
<evidence type="ECO:0000313" key="2">
    <source>
        <dbReference type="Proteomes" id="UP000030403"/>
    </source>
</evidence>
<gene>
    <name evidence="1" type="ORF">N783_16495</name>
</gene>
<dbReference type="Proteomes" id="UP000030403">
    <property type="component" value="Unassembled WGS sequence"/>
</dbReference>
<evidence type="ECO:0000313" key="1">
    <source>
        <dbReference type="EMBL" id="KGX84615.1"/>
    </source>
</evidence>
<evidence type="ECO:0008006" key="3">
    <source>
        <dbReference type="Google" id="ProtNLM"/>
    </source>
</evidence>
<reference evidence="1 2" key="1">
    <citation type="submission" date="2013-08" db="EMBL/GenBank/DDBJ databases">
        <authorList>
            <person name="Huang J."/>
            <person name="Wang G."/>
        </authorList>
    </citation>
    <scope>NUCLEOTIDE SEQUENCE [LARGE SCALE GENOMIC DNA]</scope>
    <source>
        <strain evidence="1 2">BH030004</strain>
    </source>
</reference>
<keyword evidence="2" id="KW-1185">Reference proteome</keyword>
<accession>A0A0A5G0M7</accession>
<proteinExistence type="predicted"/>
<protein>
    <recommendedName>
        <fullName evidence="3">Glyoxalase</fullName>
    </recommendedName>
</protein>
<organism evidence="1 2">
    <name type="scientific">Pontibacillus marinus BH030004 = DSM 16465</name>
    <dbReference type="NCBI Taxonomy" id="1385511"/>
    <lineage>
        <taxon>Bacteria</taxon>
        <taxon>Bacillati</taxon>
        <taxon>Bacillota</taxon>
        <taxon>Bacilli</taxon>
        <taxon>Bacillales</taxon>
        <taxon>Bacillaceae</taxon>
        <taxon>Pontibacillus</taxon>
    </lineage>
</organism>
<sequence>MREEAIIGEEPTPTIMERMLKAVEMQDKHTIVTTYHLLMTRGVKVNRSHTHFTFTIQDPDGNKMILQEKI</sequence>
<name>A0A0A5G0M7_9BACI</name>
<dbReference type="AlphaFoldDB" id="A0A0A5G0M7"/>
<dbReference type="EMBL" id="AVPF01000052">
    <property type="protein sequence ID" value="KGX84615.1"/>
    <property type="molecule type" value="Genomic_DNA"/>
</dbReference>